<sequence>MKECDPNPASNSKVAHDIEKSAKIYQEIYDKKKTRKNKQSSIYLFFKPVRHAIPVTPADPVTAGRSTHASDGGDDDILSSSAHSAEDELGLKSLLSLSLERDII</sequence>
<feature type="region of interest" description="Disordered" evidence="1">
    <location>
        <begin position="56"/>
        <end position="87"/>
    </location>
</feature>
<organism evidence="2 3">
    <name type="scientific">Portunus trituberculatus</name>
    <name type="common">Swimming crab</name>
    <name type="synonym">Neptunus trituberculatus</name>
    <dbReference type="NCBI Taxonomy" id="210409"/>
    <lineage>
        <taxon>Eukaryota</taxon>
        <taxon>Metazoa</taxon>
        <taxon>Ecdysozoa</taxon>
        <taxon>Arthropoda</taxon>
        <taxon>Crustacea</taxon>
        <taxon>Multicrustacea</taxon>
        <taxon>Malacostraca</taxon>
        <taxon>Eumalacostraca</taxon>
        <taxon>Eucarida</taxon>
        <taxon>Decapoda</taxon>
        <taxon>Pleocyemata</taxon>
        <taxon>Brachyura</taxon>
        <taxon>Eubrachyura</taxon>
        <taxon>Portunoidea</taxon>
        <taxon>Portunidae</taxon>
        <taxon>Portuninae</taxon>
        <taxon>Portunus</taxon>
    </lineage>
</organism>
<accession>A0A5B7JGQ6</accession>
<protein>
    <submittedName>
        <fullName evidence="2">Uncharacterized protein</fullName>
    </submittedName>
</protein>
<evidence type="ECO:0000256" key="1">
    <source>
        <dbReference type="SAM" id="MobiDB-lite"/>
    </source>
</evidence>
<comment type="caution">
    <text evidence="2">The sequence shown here is derived from an EMBL/GenBank/DDBJ whole genome shotgun (WGS) entry which is preliminary data.</text>
</comment>
<dbReference type="AlphaFoldDB" id="A0A5B7JGQ6"/>
<gene>
    <name evidence="2" type="ORF">E2C01_089251</name>
</gene>
<dbReference type="Proteomes" id="UP000324222">
    <property type="component" value="Unassembled WGS sequence"/>
</dbReference>
<keyword evidence="3" id="KW-1185">Reference proteome</keyword>
<dbReference type="EMBL" id="VSRR010097251">
    <property type="protein sequence ID" value="MPC94099.1"/>
    <property type="molecule type" value="Genomic_DNA"/>
</dbReference>
<proteinExistence type="predicted"/>
<name>A0A5B7JGQ6_PORTR</name>
<evidence type="ECO:0000313" key="2">
    <source>
        <dbReference type="EMBL" id="MPC94099.1"/>
    </source>
</evidence>
<evidence type="ECO:0000313" key="3">
    <source>
        <dbReference type="Proteomes" id="UP000324222"/>
    </source>
</evidence>
<reference evidence="2 3" key="1">
    <citation type="submission" date="2019-05" db="EMBL/GenBank/DDBJ databases">
        <title>Another draft genome of Portunus trituberculatus and its Hox gene families provides insights of decapod evolution.</title>
        <authorList>
            <person name="Jeong J.-H."/>
            <person name="Song I."/>
            <person name="Kim S."/>
            <person name="Choi T."/>
            <person name="Kim D."/>
            <person name="Ryu S."/>
            <person name="Kim W."/>
        </authorList>
    </citation>
    <scope>NUCLEOTIDE SEQUENCE [LARGE SCALE GENOMIC DNA]</scope>
    <source>
        <tissue evidence="2">Muscle</tissue>
    </source>
</reference>